<dbReference type="Proteomes" id="UP000606463">
    <property type="component" value="Unassembled WGS sequence"/>
</dbReference>
<dbReference type="SUPFAM" id="SSF53448">
    <property type="entry name" value="Nucleotide-diphospho-sugar transferases"/>
    <property type="match status" value="1"/>
</dbReference>
<evidence type="ECO:0000313" key="3">
    <source>
        <dbReference type="Proteomes" id="UP000606463"/>
    </source>
</evidence>
<dbReference type="InterPro" id="IPR001173">
    <property type="entry name" value="Glyco_trans_2-like"/>
</dbReference>
<dbReference type="InterPro" id="IPR050834">
    <property type="entry name" value="Glycosyltransf_2"/>
</dbReference>
<dbReference type="AlphaFoldDB" id="A0A9D1CES3"/>
<dbReference type="PANTHER" id="PTHR43685">
    <property type="entry name" value="GLYCOSYLTRANSFERASE"/>
    <property type="match status" value="1"/>
</dbReference>
<protein>
    <submittedName>
        <fullName evidence="2">Glycosyltransferase family 2 protein</fullName>
    </submittedName>
</protein>
<comment type="caution">
    <text evidence="2">The sequence shown here is derived from an EMBL/GenBank/DDBJ whole genome shotgun (WGS) entry which is preliminary data.</text>
</comment>
<evidence type="ECO:0000259" key="1">
    <source>
        <dbReference type="Pfam" id="PF00535"/>
    </source>
</evidence>
<feature type="domain" description="Glycosyltransferase 2-like" evidence="1">
    <location>
        <begin position="4"/>
        <end position="133"/>
    </location>
</feature>
<gene>
    <name evidence="2" type="ORF">EYH37_00660</name>
</gene>
<dbReference type="Pfam" id="PF00535">
    <property type="entry name" value="Glycos_transf_2"/>
    <property type="match status" value="1"/>
</dbReference>
<sequence length="282" mass="33187">MEFSVVITAFNCKRFIEKSLHSVFSQTYSPKEVIVIDDASTDRTYPLLQRWGKKYPTLRVVRNKQNFERCKSRNLGVKLAKGDFVCFLDCDDLWLERYLEKTFEAINGGHSAVFGLPKVFVNSEGKITRKKKPPQDGFETLLFEGRVGYPSGSCFNRETFLRLGGYLQKYLMREDWEIFLRFYLAGEKVAFIPSHEYAIREHSLRTSRGNKRFLQATLRVYKDYLKKTPDEFKPLLKYHLAVQLLRFNKKGIGRRLIFSLFVENPSLFKKGKRVWEALKRLF</sequence>
<proteinExistence type="predicted"/>
<dbReference type="CDD" id="cd00761">
    <property type="entry name" value="Glyco_tranf_GTA_type"/>
    <property type="match status" value="1"/>
</dbReference>
<dbReference type="InterPro" id="IPR029044">
    <property type="entry name" value="Nucleotide-diphossugar_trans"/>
</dbReference>
<organism evidence="2 3">
    <name type="scientific">Aquifex aeolicus</name>
    <dbReference type="NCBI Taxonomy" id="63363"/>
    <lineage>
        <taxon>Bacteria</taxon>
        <taxon>Pseudomonadati</taxon>
        <taxon>Aquificota</taxon>
        <taxon>Aquificia</taxon>
        <taxon>Aquificales</taxon>
        <taxon>Aquificaceae</taxon>
        <taxon>Aquifex</taxon>
    </lineage>
</organism>
<dbReference type="Gene3D" id="3.90.550.10">
    <property type="entry name" value="Spore Coat Polysaccharide Biosynthesis Protein SpsA, Chain A"/>
    <property type="match status" value="1"/>
</dbReference>
<accession>A0A9D1CES3</accession>
<name>A0A9D1CES3_AQUAO</name>
<dbReference type="EMBL" id="DQVE01000006">
    <property type="protein sequence ID" value="HIP97869.1"/>
    <property type="molecule type" value="Genomic_DNA"/>
</dbReference>
<evidence type="ECO:0000313" key="2">
    <source>
        <dbReference type="EMBL" id="HIP97869.1"/>
    </source>
</evidence>
<dbReference type="PANTHER" id="PTHR43685:SF2">
    <property type="entry name" value="GLYCOSYLTRANSFERASE 2-LIKE DOMAIN-CONTAINING PROTEIN"/>
    <property type="match status" value="1"/>
</dbReference>
<reference evidence="2" key="1">
    <citation type="journal article" date="2020" name="ISME J.">
        <title>Gammaproteobacteria mediating utilization of methyl-, sulfur- and petroleum organic compounds in deep ocean hydrothermal plumes.</title>
        <authorList>
            <person name="Zhou Z."/>
            <person name="Liu Y."/>
            <person name="Pan J."/>
            <person name="Cron B.R."/>
            <person name="Toner B.M."/>
            <person name="Anantharaman K."/>
            <person name="Breier J.A."/>
            <person name="Dick G.J."/>
            <person name="Li M."/>
        </authorList>
    </citation>
    <scope>NUCLEOTIDE SEQUENCE</scope>
    <source>
        <strain evidence="2">SZUA-1501</strain>
    </source>
</reference>